<evidence type="ECO:0000259" key="5">
    <source>
        <dbReference type="PROSITE" id="PS50109"/>
    </source>
</evidence>
<dbReference type="SMART" id="SM00387">
    <property type="entry name" value="HATPase_c"/>
    <property type="match status" value="1"/>
</dbReference>
<dbReference type="InterPro" id="IPR005467">
    <property type="entry name" value="His_kinase_dom"/>
</dbReference>
<dbReference type="InterPro" id="IPR036097">
    <property type="entry name" value="HisK_dim/P_sf"/>
</dbReference>
<comment type="caution">
    <text evidence="6">The sequence shown here is derived from an EMBL/GenBank/DDBJ whole genome shotgun (WGS) entry which is preliminary data.</text>
</comment>
<dbReference type="GO" id="GO:0000155">
    <property type="term" value="F:phosphorelay sensor kinase activity"/>
    <property type="evidence" value="ECO:0007669"/>
    <property type="project" value="InterPro"/>
</dbReference>
<evidence type="ECO:0000256" key="3">
    <source>
        <dbReference type="ARBA" id="ARBA00022553"/>
    </source>
</evidence>
<keyword evidence="4" id="KW-1133">Transmembrane helix</keyword>
<dbReference type="GO" id="GO:0005886">
    <property type="term" value="C:plasma membrane"/>
    <property type="evidence" value="ECO:0007669"/>
    <property type="project" value="TreeGrafter"/>
</dbReference>
<sequence>MNRHRFSPLFFPRILLAVGLACSMAGGILLVKHLQAQALDEFHRVAGEIFSSVTVDLTEYDKLVNEAYNFCNQGMITKGRCKRYLGNLSFSHYVGLDDIQLLKPDAYPPDSFCKEWINVERDTSMVWHKPLSGSVKQGMPKQQACYGALELRFNVETLFTQLFRLATDQGMGIHLDFYQANRTTSGGNHDKSGIFVKGVEENGNASWVKETDFKFFNNRLHATLSAPANSWKLIWPGLILALIGSLLSWAYYLRARRLYERNLQKYGYHLVQQQRGEEVDFIAHELAHELAQPLTGISGCLEGLMQRLNNNDLPPEVLVRDLTAASQLAQRACEFLDEIRSQTGLAGPGQRQSRPVAAYDVFRSVAALTKLDPRFHGISLAVKVGGTDCQIMVSRAALEIVLLNLLRNAAEAIAAEAIFDTVKGGVINMEAKLEDQWVKLMVIDDGPGLSRPEDLFRPYRSTKPNGMGIGLVLCKRLLERFGGSITGGNRPEGGSWFEIALPACIAEDAPGG</sequence>
<dbReference type="Gene3D" id="3.30.565.10">
    <property type="entry name" value="Histidine kinase-like ATPase, C-terminal domain"/>
    <property type="match status" value="1"/>
</dbReference>
<organism evidence="6 7">
    <name type="scientific">Candidatus Methylumidiphilus alinenensis</name>
    <dbReference type="NCBI Taxonomy" id="2202197"/>
    <lineage>
        <taxon>Bacteria</taxon>
        <taxon>Pseudomonadati</taxon>
        <taxon>Pseudomonadota</taxon>
        <taxon>Gammaproteobacteria</taxon>
        <taxon>Methylococcales</taxon>
        <taxon>Candidatus Methylumidiphilus</taxon>
    </lineage>
</organism>
<gene>
    <name evidence="6" type="ORF">DM484_19670</name>
</gene>
<reference evidence="6 7" key="1">
    <citation type="journal article" date="2018" name="Aquat. Microb. Ecol.">
        <title>Gammaproteobacterial methanotrophs dominate.</title>
        <authorList>
            <person name="Rissanen A.J."/>
            <person name="Saarenheimo J."/>
            <person name="Tiirola M."/>
            <person name="Peura S."/>
            <person name="Aalto S.L."/>
            <person name="Karvinen A."/>
            <person name="Nykanen H."/>
        </authorList>
    </citation>
    <scope>NUCLEOTIDE SEQUENCE [LARGE SCALE GENOMIC DNA]</scope>
    <source>
        <strain evidence="6">AMbin10</strain>
    </source>
</reference>
<dbReference type="SUPFAM" id="SSF55874">
    <property type="entry name" value="ATPase domain of HSP90 chaperone/DNA topoisomerase II/histidine kinase"/>
    <property type="match status" value="1"/>
</dbReference>
<dbReference type="PROSITE" id="PS50109">
    <property type="entry name" value="HIS_KIN"/>
    <property type="match status" value="1"/>
</dbReference>
<dbReference type="PANTHER" id="PTHR45569">
    <property type="entry name" value="SENSOR PROTEIN KDPD"/>
    <property type="match status" value="1"/>
</dbReference>
<keyword evidence="4" id="KW-0472">Membrane</keyword>
<dbReference type="InterPro" id="IPR004358">
    <property type="entry name" value="Sig_transdc_His_kin-like_C"/>
</dbReference>
<dbReference type="InterPro" id="IPR036890">
    <property type="entry name" value="HATPase_C_sf"/>
</dbReference>
<dbReference type="EMBL" id="QJPH01000401">
    <property type="protein sequence ID" value="PZN75114.1"/>
    <property type="molecule type" value="Genomic_DNA"/>
</dbReference>
<dbReference type="Gene3D" id="1.10.287.130">
    <property type="match status" value="1"/>
</dbReference>
<evidence type="ECO:0000256" key="4">
    <source>
        <dbReference type="SAM" id="Phobius"/>
    </source>
</evidence>
<dbReference type="InterPro" id="IPR052023">
    <property type="entry name" value="Histidine_kinase_KdpD"/>
</dbReference>
<keyword evidence="3" id="KW-0597">Phosphoprotein</keyword>
<evidence type="ECO:0000313" key="6">
    <source>
        <dbReference type="EMBL" id="PZN75114.1"/>
    </source>
</evidence>
<feature type="transmembrane region" description="Helical" evidence="4">
    <location>
        <begin position="233"/>
        <end position="253"/>
    </location>
</feature>
<comment type="catalytic activity">
    <reaction evidence="1">
        <text>ATP + protein L-histidine = ADP + protein N-phospho-L-histidine.</text>
        <dbReference type="EC" id="2.7.13.3"/>
    </reaction>
</comment>
<dbReference type="PANTHER" id="PTHR45569:SF1">
    <property type="entry name" value="SENSOR PROTEIN KDPD"/>
    <property type="match status" value="1"/>
</dbReference>
<dbReference type="SUPFAM" id="SSF47384">
    <property type="entry name" value="Homodimeric domain of signal transducing histidine kinase"/>
    <property type="match status" value="1"/>
</dbReference>
<dbReference type="InterPro" id="IPR003661">
    <property type="entry name" value="HisK_dim/P_dom"/>
</dbReference>
<evidence type="ECO:0000256" key="1">
    <source>
        <dbReference type="ARBA" id="ARBA00000085"/>
    </source>
</evidence>
<accession>A0A2W4SQR2</accession>
<evidence type="ECO:0000313" key="7">
    <source>
        <dbReference type="Proteomes" id="UP000249396"/>
    </source>
</evidence>
<dbReference type="PRINTS" id="PR00344">
    <property type="entry name" value="BCTRLSENSOR"/>
</dbReference>
<dbReference type="EC" id="2.7.13.3" evidence="2"/>
<name>A0A2W4SQR2_9GAMM</name>
<feature type="domain" description="Histidine kinase" evidence="5">
    <location>
        <begin position="285"/>
        <end position="505"/>
    </location>
</feature>
<evidence type="ECO:0000256" key="2">
    <source>
        <dbReference type="ARBA" id="ARBA00012438"/>
    </source>
</evidence>
<dbReference type="Pfam" id="PF02518">
    <property type="entry name" value="HATPase_c"/>
    <property type="match status" value="1"/>
</dbReference>
<dbReference type="CDD" id="cd00082">
    <property type="entry name" value="HisKA"/>
    <property type="match status" value="1"/>
</dbReference>
<keyword evidence="4" id="KW-0812">Transmembrane</keyword>
<dbReference type="Proteomes" id="UP000249396">
    <property type="component" value="Unassembled WGS sequence"/>
</dbReference>
<dbReference type="InterPro" id="IPR003594">
    <property type="entry name" value="HATPase_dom"/>
</dbReference>
<proteinExistence type="predicted"/>
<dbReference type="AlphaFoldDB" id="A0A2W4SQR2"/>
<protein>
    <recommendedName>
        <fullName evidence="2">histidine kinase</fullName>
        <ecNumber evidence="2">2.7.13.3</ecNumber>
    </recommendedName>
</protein>